<sequence length="147" mass="16937">MFHSFIKGPVHLTICSGKTLIPGYADHKKNWNNWLNSNQKFYAILRIMNNAALIEPKCVSEERINWIYENRLRLSKVLLGIILVAPRHIVDDGLLNQVDIDNVDVHRYASMDEAIAYLSQQNLRVNGICFNLHSLPELFCDLDWGES</sequence>
<organism evidence="1 2">
    <name type="scientific">Brucella pecoris</name>
    <dbReference type="NCBI Taxonomy" id="867683"/>
    <lineage>
        <taxon>Bacteria</taxon>
        <taxon>Pseudomonadati</taxon>
        <taxon>Pseudomonadota</taxon>
        <taxon>Alphaproteobacteria</taxon>
        <taxon>Hyphomicrobiales</taxon>
        <taxon>Brucellaceae</taxon>
        <taxon>Brucella/Ochrobactrum group</taxon>
        <taxon>Brucella</taxon>
    </lineage>
</organism>
<accession>A0AB34YZS1</accession>
<name>A0AB34YZS1_9HYPH</name>
<protein>
    <submittedName>
        <fullName evidence="1">Uncharacterized protein</fullName>
    </submittedName>
</protein>
<keyword evidence="2" id="KW-1185">Reference proteome</keyword>
<gene>
    <name evidence="1" type="ORF">GGQ79_004941</name>
</gene>
<proteinExistence type="predicted"/>
<evidence type="ECO:0000313" key="2">
    <source>
        <dbReference type="Proteomes" id="UP000553980"/>
    </source>
</evidence>
<reference evidence="1 2" key="1">
    <citation type="submission" date="2020-08" db="EMBL/GenBank/DDBJ databases">
        <title>Genomic Encyclopedia of Type Strains, Phase IV (KMG-IV): sequencing the most valuable type-strain genomes for metagenomic binning, comparative biology and taxonomic classification.</title>
        <authorList>
            <person name="Goeker M."/>
        </authorList>
    </citation>
    <scope>NUCLEOTIDE SEQUENCE [LARGE SCALE GENOMIC DNA]</scope>
    <source>
        <strain evidence="1 2">DSM 23868</strain>
    </source>
</reference>
<dbReference type="AlphaFoldDB" id="A0AB34YZS1"/>
<dbReference type="EMBL" id="JACIEX010000033">
    <property type="protein sequence ID" value="MBB4096380.1"/>
    <property type="molecule type" value="Genomic_DNA"/>
</dbReference>
<dbReference type="Proteomes" id="UP000553980">
    <property type="component" value="Unassembled WGS sequence"/>
</dbReference>
<evidence type="ECO:0000313" key="1">
    <source>
        <dbReference type="EMBL" id="MBB4096380.1"/>
    </source>
</evidence>
<comment type="caution">
    <text evidence="1">The sequence shown here is derived from an EMBL/GenBank/DDBJ whole genome shotgun (WGS) entry which is preliminary data.</text>
</comment>